<dbReference type="InterPro" id="IPR007718">
    <property type="entry name" value="Srp40_C"/>
</dbReference>
<dbReference type="GO" id="GO:0005730">
    <property type="term" value="C:nucleolus"/>
    <property type="evidence" value="ECO:0007669"/>
    <property type="project" value="InterPro"/>
</dbReference>
<dbReference type="AlphaFoldDB" id="A0A2A9M3W2"/>
<feature type="domain" description="Srp40 C-terminal" evidence="2">
    <location>
        <begin position="169"/>
        <end position="243"/>
    </location>
</feature>
<feature type="compositionally biased region" description="Acidic residues" evidence="1">
    <location>
        <begin position="129"/>
        <end position="139"/>
    </location>
</feature>
<dbReference type="STRING" id="94643.A0A2A9M3W2"/>
<dbReference type="KEGG" id="bbes:BESB_023960"/>
<dbReference type="PANTHER" id="PTHR23216">
    <property type="entry name" value="NUCLEOLAR AND COILED-BODY PHOSPHOPROTEIN 1"/>
    <property type="match status" value="1"/>
</dbReference>
<dbReference type="Proteomes" id="UP000224006">
    <property type="component" value="Chromosome XII"/>
</dbReference>
<evidence type="ECO:0000259" key="2">
    <source>
        <dbReference type="Pfam" id="PF05022"/>
    </source>
</evidence>
<gene>
    <name evidence="3" type="ORF">BESB_023960</name>
</gene>
<comment type="caution">
    <text evidence="3">The sequence shown here is derived from an EMBL/GenBank/DDBJ whole genome shotgun (WGS) entry which is preliminary data.</text>
</comment>
<evidence type="ECO:0000256" key="1">
    <source>
        <dbReference type="SAM" id="MobiDB-lite"/>
    </source>
</evidence>
<dbReference type="PROSITE" id="PS50896">
    <property type="entry name" value="LISH"/>
    <property type="match status" value="1"/>
</dbReference>
<dbReference type="Pfam" id="PF05022">
    <property type="entry name" value="SRP40_C"/>
    <property type="match status" value="1"/>
</dbReference>
<dbReference type="VEuPathDB" id="ToxoDB:BESB_023960"/>
<dbReference type="EMBL" id="NWUJ01000013">
    <property type="protein sequence ID" value="PFH31904.1"/>
    <property type="molecule type" value="Genomic_DNA"/>
</dbReference>
<feature type="compositionally biased region" description="Basic residues" evidence="1">
    <location>
        <begin position="90"/>
        <end position="102"/>
    </location>
</feature>
<feature type="compositionally biased region" description="Basic and acidic residues" evidence="1">
    <location>
        <begin position="145"/>
        <end position="155"/>
    </location>
</feature>
<protein>
    <submittedName>
        <fullName evidence="3">SRP40, C-terminal domain-containing protein</fullName>
    </submittedName>
</protein>
<keyword evidence="4" id="KW-1185">Reference proteome</keyword>
<dbReference type="GeneID" id="40307456"/>
<dbReference type="InterPro" id="IPR039191">
    <property type="entry name" value="Nopp140-like"/>
</dbReference>
<sequence length="249" mass="27564">MAEKSASHGTLLLSVVSFLESLGLRKAAKALRKEASAQMLAGEEELFPGETLPEVVAAGLAGEKKKKKRQREVPVEEASDAAPAAEEPKKKKKGQKEKKRAKAAAQAAEEEQEEDKEPESSPPKKTVKDEEEKESDEDCANGSDVHTDTAYEGKSKKGKSQKQSSVTQRFKRIDESKWVGAIKKEDLKDNSFWNKKDDSFAVKAAQDLGKVRGRDFRHEKTKKKRASWRGCGEIPMGVNSIQFESSDDE</sequence>
<feature type="compositionally biased region" description="Acidic residues" evidence="1">
    <location>
        <begin position="108"/>
        <end position="117"/>
    </location>
</feature>
<accession>A0A2A9M3W2</accession>
<dbReference type="OrthoDB" id="5599646at2759"/>
<name>A0A2A9M3W2_BESBE</name>
<dbReference type="PANTHER" id="PTHR23216:SF1">
    <property type="entry name" value="NUCLEOLAR AND COILED-BODY PHOSPHOPROTEIN 1"/>
    <property type="match status" value="1"/>
</dbReference>
<dbReference type="RefSeq" id="XP_029215913.1">
    <property type="nucleotide sequence ID" value="XM_029361098.1"/>
</dbReference>
<proteinExistence type="predicted"/>
<feature type="region of interest" description="Disordered" evidence="1">
    <location>
        <begin position="59"/>
        <end position="172"/>
    </location>
</feature>
<dbReference type="InterPro" id="IPR006594">
    <property type="entry name" value="LisH"/>
</dbReference>
<evidence type="ECO:0000313" key="3">
    <source>
        <dbReference type="EMBL" id="PFH31904.1"/>
    </source>
</evidence>
<reference evidence="3 4" key="1">
    <citation type="submission" date="2017-09" db="EMBL/GenBank/DDBJ databases">
        <title>Genome sequencing of Besnoitia besnoiti strain Bb-Ger1.</title>
        <authorList>
            <person name="Schares G."/>
            <person name="Venepally P."/>
            <person name="Lorenzi H.A."/>
        </authorList>
    </citation>
    <scope>NUCLEOTIDE SEQUENCE [LARGE SCALE GENOMIC DNA]</scope>
    <source>
        <strain evidence="3 4">Bb-Ger1</strain>
    </source>
</reference>
<evidence type="ECO:0000313" key="4">
    <source>
        <dbReference type="Proteomes" id="UP000224006"/>
    </source>
</evidence>
<feature type="region of interest" description="Disordered" evidence="1">
    <location>
        <begin position="213"/>
        <end position="233"/>
    </location>
</feature>
<organism evidence="3 4">
    <name type="scientific">Besnoitia besnoiti</name>
    <name type="common">Apicomplexan protozoan</name>
    <dbReference type="NCBI Taxonomy" id="94643"/>
    <lineage>
        <taxon>Eukaryota</taxon>
        <taxon>Sar</taxon>
        <taxon>Alveolata</taxon>
        <taxon>Apicomplexa</taxon>
        <taxon>Conoidasida</taxon>
        <taxon>Coccidia</taxon>
        <taxon>Eucoccidiorida</taxon>
        <taxon>Eimeriorina</taxon>
        <taxon>Sarcocystidae</taxon>
        <taxon>Besnoitia</taxon>
    </lineage>
</organism>